<gene>
    <name evidence="2" type="ORF">B0A55_08017</name>
</gene>
<comment type="caution">
    <text evidence="2">The sequence shown here is derived from an EMBL/GenBank/DDBJ whole genome shotgun (WGS) entry which is preliminary data.</text>
</comment>
<evidence type="ECO:0000256" key="1">
    <source>
        <dbReference type="SAM" id="MobiDB-lite"/>
    </source>
</evidence>
<dbReference type="OrthoDB" id="5425130at2759"/>
<evidence type="ECO:0000313" key="3">
    <source>
        <dbReference type="Proteomes" id="UP000309340"/>
    </source>
</evidence>
<organism evidence="2 3">
    <name type="scientific">Friedmanniomyces simplex</name>
    <dbReference type="NCBI Taxonomy" id="329884"/>
    <lineage>
        <taxon>Eukaryota</taxon>
        <taxon>Fungi</taxon>
        <taxon>Dikarya</taxon>
        <taxon>Ascomycota</taxon>
        <taxon>Pezizomycotina</taxon>
        <taxon>Dothideomycetes</taxon>
        <taxon>Dothideomycetidae</taxon>
        <taxon>Mycosphaerellales</taxon>
        <taxon>Teratosphaeriaceae</taxon>
        <taxon>Friedmanniomyces</taxon>
    </lineage>
</organism>
<dbReference type="STRING" id="329884.A0A4V6WKZ5"/>
<protein>
    <submittedName>
        <fullName evidence="2">Uncharacterized protein</fullName>
    </submittedName>
</protein>
<feature type="region of interest" description="Disordered" evidence="1">
    <location>
        <begin position="1"/>
        <end position="24"/>
    </location>
</feature>
<name>A0A4V6WKZ5_9PEZI</name>
<accession>A0A4V6WKZ5</accession>
<feature type="compositionally biased region" description="Low complexity" evidence="1">
    <location>
        <begin position="239"/>
        <end position="266"/>
    </location>
</feature>
<dbReference type="Proteomes" id="UP000309340">
    <property type="component" value="Unassembled WGS sequence"/>
</dbReference>
<feature type="region of interest" description="Disordered" evidence="1">
    <location>
        <begin position="215"/>
        <end position="290"/>
    </location>
</feature>
<keyword evidence="3" id="KW-1185">Reference proteome</keyword>
<feature type="region of interest" description="Disordered" evidence="1">
    <location>
        <begin position="370"/>
        <end position="396"/>
    </location>
</feature>
<feature type="compositionally biased region" description="Polar residues" evidence="1">
    <location>
        <begin position="228"/>
        <end position="238"/>
    </location>
</feature>
<reference evidence="2 3" key="1">
    <citation type="submission" date="2017-03" db="EMBL/GenBank/DDBJ databases">
        <title>Genomes of endolithic fungi from Antarctica.</title>
        <authorList>
            <person name="Coleine C."/>
            <person name="Masonjones S."/>
            <person name="Stajich J.E."/>
        </authorList>
    </citation>
    <scope>NUCLEOTIDE SEQUENCE [LARGE SCALE GENOMIC DNA]</scope>
    <source>
        <strain evidence="2 3">CCFEE 5184</strain>
    </source>
</reference>
<dbReference type="EMBL" id="NAJQ01000442">
    <property type="protein sequence ID" value="TKA69569.1"/>
    <property type="molecule type" value="Genomic_DNA"/>
</dbReference>
<feature type="compositionally biased region" description="Polar residues" evidence="1">
    <location>
        <begin position="1"/>
        <end position="10"/>
    </location>
</feature>
<sequence length="396" mass="42845">MGNKPSSLNGSPGPDDNASLNSVVRRPVRVLRKSSNNLLKRLDAKSPLPRPLTATSILVASHGNGDGPLDPFIDPAHSARESIIMLPSASTTTIADDTTGQPLSASTTIKESRRDSKSPYQAAVEDADEDLVDFPPPVPTHRSSALSPSIPAPSPLPEDSPHKYGLKDHMDTPEPEIDPPVDINVHKARRRSSGLEIFTEAKTLQSASSFLNGLSAHRRRAESHPRTSDNTWPTTLTGSSQRLSRPPSRPNSSPTSARPPSAPAARLMTTKPIASDMDDGRRRGHNFKPTGFAFSRPLSLTQLRCSRAHSRLLASRNRLAPVECALCHMDDGQEHWTCCWCAVRMCRYCRKTLAEGGVAGLRERVKVAEGGGSYSSTSPESSMESLGEWGRGRAFV</sequence>
<proteinExistence type="predicted"/>
<feature type="compositionally biased region" description="Low complexity" evidence="1">
    <location>
        <begin position="374"/>
        <end position="385"/>
    </location>
</feature>
<feature type="compositionally biased region" description="Polar residues" evidence="1">
    <location>
        <begin position="100"/>
        <end position="109"/>
    </location>
</feature>
<evidence type="ECO:0000313" key="2">
    <source>
        <dbReference type="EMBL" id="TKA69569.1"/>
    </source>
</evidence>
<feature type="compositionally biased region" description="Basic and acidic residues" evidence="1">
    <location>
        <begin position="159"/>
        <end position="172"/>
    </location>
</feature>
<dbReference type="AlphaFoldDB" id="A0A4V6WKZ5"/>
<feature type="region of interest" description="Disordered" evidence="1">
    <location>
        <begin position="93"/>
        <end position="181"/>
    </location>
</feature>